<evidence type="ECO:0000259" key="1">
    <source>
        <dbReference type="Pfam" id="PF25958"/>
    </source>
</evidence>
<dbReference type="GeneID" id="68613466"/>
<dbReference type="Proteomes" id="UP001501729">
    <property type="component" value="Unassembled WGS sequence"/>
</dbReference>
<evidence type="ECO:0000313" key="3">
    <source>
        <dbReference type="Proteomes" id="UP001501729"/>
    </source>
</evidence>
<dbReference type="InterPro" id="IPR058308">
    <property type="entry name" value="DUF7995"/>
</dbReference>
<gene>
    <name evidence="2" type="ORF">GCM10025751_33210</name>
</gene>
<dbReference type="RefSeq" id="WP_227773281.1">
    <property type="nucleotide sequence ID" value="NZ_BAABKX010000014.1"/>
</dbReference>
<name>A0AAV3UK40_9EURY</name>
<feature type="domain" description="DUF7995" evidence="1">
    <location>
        <begin position="2"/>
        <end position="70"/>
    </location>
</feature>
<sequence>MRTAVTEFSTDELMHEKDLVCHTCYTLGAYRGPSLYLYTEVGDAIRNREHLEHVLAADEQTWIIPTDVHY</sequence>
<dbReference type="AlphaFoldDB" id="A0AAV3UK40"/>
<dbReference type="Pfam" id="PF25958">
    <property type="entry name" value="DUF7995"/>
    <property type="match status" value="1"/>
</dbReference>
<keyword evidence="3" id="KW-1185">Reference proteome</keyword>
<protein>
    <recommendedName>
        <fullName evidence="1">DUF7995 domain-containing protein</fullName>
    </recommendedName>
</protein>
<dbReference type="EMBL" id="BAABKX010000014">
    <property type="protein sequence ID" value="GAA5054565.1"/>
    <property type="molecule type" value="Genomic_DNA"/>
</dbReference>
<evidence type="ECO:0000313" key="2">
    <source>
        <dbReference type="EMBL" id="GAA5054565.1"/>
    </source>
</evidence>
<reference evidence="2 3" key="1">
    <citation type="journal article" date="2019" name="Int. J. Syst. Evol. Microbiol.">
        <title>The Global Catalogue of Microorganisms (GCM) 10K type strain sequencing project: providing services to taxonomists for standard genome sequencing and annotation.</title>
        <authorList>
            <consortium name="The Broad Institute Genomics Platform"/>
            <consortium name="The Broad Institute Genome Sequencing Center for Infectious Disease"/>
            <person name="Wu L."/>
            <person name="Ma J."/>
        </authorList>
    </citation>
    <scope>NUCLEOTIDE SEQUENCE [LARGE SCALE GENOMIC DNA]</scope>
    <source>
        <strain evidence="2 3">JCM 17504</strain>
    </source>
</reference>
<comment type="caution">
    <text evidence="2">The sequence shown here is derived from an EMBL/GenBank/DDBJ whole genome shotgun (WGS) entry which is preliminary data.</text>
</comment>
<organism evidence="2 3">
    <name type="scientific">Haladaptatus pallidirubidus</name>
    <dbReference type="NCBI Taxonomy" id="1008152"/>
    <lineage>
        <taxon>Archaea</taxon>
        <taxon>Methanobacteriati</taxon>
        <taxon>Methanobacteriota</taxon>
        <taxon>Stenosarchaea group</taxon>
        <taxon>Halobacteria</taxon>
        <taxon>Halobacteriales</taxon>
        <taxon>Haladaptataceae</taxon>
        <taxon>Haladaptatus</taxon>
    </lineage>
</organism>
<proteinExistence type="predicted"/>
<accession>A0AAV3UK40</accession>